<dbReference type="SUPFAM" id="SSF48452">
    <property type="entry name" value="TPR-like"/>
    <property type="match status" value="1"/>
</dbReference>
<dbReference type="PANTHER" id="PTHR47691">
    <property type="entry name" value="REGULATOR-RELATED"/>
    <property type="match status" value="1"/>
</dbReference>
<evidence type="ECO:0000313" key="3">
    <source>
        <dbReference type="Proteomes" id="UP000572635"/>
    </source>
</evidence>
<dbReference type="InterPro" id="IPR011990">
    <property type="entry name" value="TPR-like_helical_dom_sf"/>
</dbReference>
<dbReference type="Gene3D" id="3.40.50.300">
    <property type="entry name" value="P-loop containing nucleotide triphosphate hydrolases"/>
    <property type="match status" value="1"/>
</dbReference>
<name>A0A7W8QLK1_9ACTN</name>
<feature type="region of interest" description="Disordered" evidence="1">
    <location>
        <begin position="1"/>
        <end position="22"/>
    </location>
</feature>
<evidence type="ECO:0000313" key="2">
    <source>
        <dbReference type="EMBL" id="MBB5432545.1"/>
    </source>
</evidence>
<dbReference type="Gene3D" id="1.25.40.10">
    <property type="entry name" value="Tetratricopeptide repeat domain"/>
    <property type="match status" value="2"/>
</dbReference>
<reference evidence="2 3" key="1">
    <citation type="submission" date="2020-08" db="EMBL/GenBank/DDBJ databases">
        <title>Sequencing the genomes of 1000 actinobacteria strains.</title>
        <authorList>
            <person name="Klenk H.-P."/>
        </authorList>
    </citation>
    <scope>NUCLEOTIDE SEQUENCE [LARGE SCALE GENOMIC DNA]</scope>
    <source>
        <strain evidence="2 3">DSM 44551</strain>
    </source>
</reference>
<dbReference type="PRINTS" id="PR00364">
    <property type="entry name" value="DISEASERSIST"/>
</dbReference>
<accession>A0A7W8QLK1</accession>
<dbReference type="PANTHER" id="PTHR47691:SF3">
    <property type="entry name" value="HTH-TYPE TRANSCRIPTIONAL REGULATOR RV0890C-RELATED"/>
    <property type="match status" value="1"/>
</dbReference>
<dbReference type="AlphaFoldDB" id="A0A7W8QLK1"/>
<organism evidence="2 3">
    <name type="scientific">Nocardiopsis composta</name>
    <dbReference type="NCBI Taxonomy" id="157465"/>
    <lineage>
        <taxon>Bacteria</taxon>
        <taxon>Bacillati</taxon>
        <taxon>Actinomycetota</taxon>
        <taxon>Actinomycetes</taxon>
        <taxon>Streptosporangiales</taxon>
        <taxon>Nocardiopsidaceae</taxon>
        <taxon>Nocardiopsis</taxon>
    </lineage>
</organism>
<dbReference type="SUPFAM" id="SSF52540">
    <property type="entry name" value="P-loop containing nucleoside triphosphate hydrolases"/>
    <property type="match status" value="1"/>
</dbReference>
<protein>
    <submittedName>
        <fullName evidence="2">Tetratricopeptide (TPR) repeat protein</fullName>
    </submittedName>
</protein>
<comment type="caution">
    <text evidence="2">The sequence shown here is derived from an EMBL/GenBank/DDBJ whole genome shotgun (WGS) entry which is preliminary data.</text>
</comment>
<dbReference type="EMBL" id="JACHDB010000001">
    <property type="protein sequence ID" value="MBB5432545.1"/>
    <property type="molecule type" value="Genomic_DNA"/>
</dbReference>
<dbReference type="InterPro" id="IPR042197">
    <property type="entry name" value="Apaf_helical"/>
</dbReference>
<dbReference type="Proteomes" id="UP000572635">
    <property type="component" value="Unassembled WGS sequence"/>
</dbReference>
<sequence>MERMTERADPQPDRTPAPRAERKRRVHLAVLAGWGVLSIAATVLQNAPDLLEWLPTEVIWGLVVIGALAQLPFIARDALRGGRPRDEAAGPFWREGHGDNLLHPEPHFVGYREQRRRMQRLFAAFTRPGWRGALDLARWWRRPGPQTPPLVVVVTGAPGTGKSQLANLVARETADRFPDGARWVDLTTGTSADDEDAGTAEEEAGTRRTWLRMPDVLPRRFRRLRGDRTAPAPAVARPRSVHTLLEELLGASGDTPRGPRRQLEEAWRGRTAGRRLLLVLENAEDPRQVQPLLPNSPDSAVLVTARRPFHDAGFAFTEVHLEGLTEDEGAELLDRQAPIPADTADPGRERRARRAVAEHCHGLPLALKMCGKRLASHTGEDAERLLAKLRSTHGTPLLGPTGFPASFLGVFRLCGTEARRLLHRMADSGMQEAADYAAAALLGIGRERAAGVLTELVELSLLEPLGRADDGVRRYRMHQLVRDTMVVLGPAELGVPPAEAEAEWGPEATAAAARRLVEAYTWTARAAAAELHGDDPGFPAPPLAGPPPDPAAAAFGLEAPGNPPAWLHRESEVLLGCIWLAADGGHTGAGWRLSRAVAEMCKALRTHWEEWEQAVEAQLALAYGGGDPQALAMALLEASELSGARGRYQQGAVYARRALLVFERLGADERWAARAHRALGVCLQRWGDLGEAQEELERAEAVLAEHGERRWHARTLYDLAQLHADLGRREKAAGLLRRARDAFAAEGDTAQRDQVRIMLAEVLADEGRHLDAWIALQSLLEGFRGQGRHWFAAQCLRVLGGLDGELLRRQWRAAEGGGRPTRRLRRAWSTAERTAQLREAIVLMERMGDLWGVNRTRLTLARALVHARDFDGAERTFRRAARGFADLGRGAGRDGEQGDLRWQARTHHAAAEEILAVVSPAREGADPTVPLRYARPLQLALVHAREALDLYEERGNASGVAGARILLARILWVDGADRAEVLGHLEAAARRAAEAALPDLQKEARDLHARLSSAHPDVARLWEIH</sequence>
<feature type="compositionally biased region" description="Basic and acidic residues" evidence="1">
    <location>
        <begin position="1"/>
        <end position="12"/>
    </location>
</feature>
<feature type="region of interest" description="Disordered" evidence="1">
    <location>
        <begin position="533"/>
        <end position="557"/>
    </location>
</feature>
<proteinExistence type="predicted"/>
<gene>
    <name evidence="2" type="ORF">HDA36_002629</name>
</gene>
<dbReference type="GO" id="GO:0043531">
    <property type="term" value="F:ADP binding"/>
    <property type="evidence" value="ECO:0007669"/>
    <property type="project" value="InterPro"/>
</dbReference>
<dbReference type="RefSeq" id="WP_184392100.1">
    <property type="nucleotide sequence ID" value="NZ_BAAAJD010000043.1"/>
</dbReference>
<dbReference type="InterPro" id="IPR027417">
    <property type="entry name" value="P-loop_NTPase"/>
</dbReference>
<evidence type="ECO:0000256" key="1">
    <source>
        <dbReference type="SAM" id="MobiDB-lite"/>
    </source>
</evidence>
<dbReference type="Gene3D" id="1.10.8.430">
    <property type="entry name" value="Helical domain of apoptotic protease-activating factors"/>
    <property type="match status" value="1"/>
</dbReference>
<feature type="compositionally biased region" description="Pro residues" evidence="1">
    <location>
        <begin position="538"/>
        <end position="550"/>
    </location>
</feature>
<keyword evidence="3" id="KW-1185">Reference proteome</keyword>